<evidence type="ECO:0000313" key="1">
    <source>
        <dbReference type="EMBL" id="GEM69212.1"/>
    </source>
</evidence>
<dbReference type="InterPro" id="IPR029052">
    <property type="entry name" value="Metallo-depent_PP-like"/>
</dbReference>
<dbReference type="EMBL" id="BJXH01000032">
    <property type="protein sequence ID" value="GEM69212.1"/>
    <property type="molecule type" value="Genomic_DNA"/>
</dbReference>
<accession>A0ABQ0W5J6</accession>
<name>A0ABQ0W5J6_9SPHI</name>
<gene>
    <name evidence="1" type="ORF">SMI01S_28180</name>
</gene>
<dbReference type="Proteomes" id="UP000321676">
    <property type="component" value="Unassembled WGS sequence"/>
</dbReference>
<keyword evidence="2" id="KW-1185">Reference proteome</keyword>
<dbReference type="RefSeq" id="WP_197700933.1">
    <property type="nucleotide sequence ID" value="NZ_BJXH01000032.1"/>
</dbReference>
<reference evidence="1 2" key="1">
    <citation type="submission" date="2019-07" db="EMBL/GenBank/DDBJ databases">
        <title>Whole genome shotgun sequence of Sphingobacterium mizutaii NBRC 14946.</title>
        <authorList>
            <person name="Hosoyama A."/>
            <person name="Uohara A."/>
            <person name="Ohji S."/>
            <person name="Ichikawa N."/>
        </authorList>
    </citation>
    <scope>NUCLEOTIDE SEQUENCE [LARGE SCALE GENOMIC DNA]</scope>
    <source>
        <strain evidence="1 2">NBRC 14946</strain>
    </source>
</reference>
<dbReference type="SUPFAM" id="SSF56300">
    <property type="entry name" value="Metallo-dependent phosphatases"/>
    <property type="match status" value="1"/>
</dbReference>
<comment type="caution">
    <text evidence="1">The sequence shown here is derived from an EMBL/GenBank/DDBJ whole genome shotgun (WGS) entry which is preliminary data.</text>
</comment>
<proteinExistence type="predicted"/>
<evidence type="ECO:0008006" key="3">
    <source>
        <dbReference type="Google" id="ProtNLM"/>
    </source>
</evidence>
<protein>
    <recommendedName>
        <fullName evidence="3">Calcineurin-like phosphoesterase domain-containing protein</fullName>
    </recommendedName>
</protein>
<sequence length="54" mass="6490">MEEFILKHQPEFWIHGHIHTPTRYHIGKTEIICDPHGYIDEPYNGYDKELIVEV</sequence>
<organism evidence="1 2">
    <name type="scientific">Sphingobacterium mizutaii NBRC 14946 = DSM 11724</name>
    <dbReference type="NCBI Taxonomy" id="1220576"/>
    <lineage>
        <taxon>Bacteria</taxon>
        <taxon>Pseudomonadati</taxon>
        <taxon>Bacteroidota</taxon>
        <taxon>Sphingobacteriia</taxon>
        <taxon>Sphingobacteriales</taxon>
        <taxon>Sphingobacteriaceae</taxon>
        <taxon>Sphingobacterium</taxon>
    </lineage>
</organism>
<evidence type="ECO:0000313" key="2">
    <source>
        <dbReference type="Proteomes" id="UP000321676"/>
    </source>
</evidence>